<protein>
    <submittedName>
        <fullName evidence="1">Uncharacterized protein</fullName>
    </submittedName>
</protein>
<reference evidence="1 2" key="1">
    <citation type="journal article" date="2018" name="Front. Plant Sci.">
        <title>Red Clover (Trifolium pratense) and Zigzag Clover (T. medium) - A Picture of Genomic Similarities and Differences.</title>
        <authorList>
            <person name="Dluhosova J."/>
            <person name="Istvanek J."/>
            <person name="Nedelnik J."/>
            <person name="Repkova J."/>
        </authorList>
    </citation>
    <scope>NUCLEOTIDE SEQUENCE [LARGE SCALE GENOMIC DNA]</scope>
    <source>
        <strain evidence="2">cv. 10/8</strain>
        <tissue evidence="1">Leaf</tissue>
    </source>
</reference>
<proteinExistence type="predicted"/>
<sequence length="26" mass="2918">MDYITVAYVEGRDEADRGASNQPMTQ</sequence>
<dbReference type="Proteomes" id="UP000265520">
    <property type="component" value="Unassembled WGS sequence"/>
</dbReference>
<accession>A0A392R914</accession>
<name>A0A392R914_9FABA</name>
<evidence type="ECO:0000313" key="1">
    <source>
        <dbReference type="EMBL" id="MCI32749.1"/>
    </source>
</evidence>
<organism evidence="1 2">
    <name type="scientific">Trifolium medium</name>
    <dbReference type="NCBI Taxonomy" id="97028"/>
    <lineage>
        <taxon>Eukaryota</taxon>
        <taxon>Viridiplantae</taxon>
        <taxon>Streptophyta</taxon>
        <taxon>Embryophyta</taxon>
        <taxon>Tracheophyta</taxon>
        <taxon>Spermatophyta</taxon>
        <taxon>Magnoliopsida</taxon>
        <taxon>eudicotyledons</taxon>
        <taxon>Gunneridae</taxon>
        <taxon>Pentapetalae</taxon>
        <taxon>rosids</taxon>
        <taxon>fabids</taxon>
        <taxon>Fabales</taxon>
        <taxon>Fabaceae</taxon>
        <taxon>Papilionoideae</taxon>
        <taxon>50 kb inversion clade</taxon>
        <taxon>NPAAA clade</taxon>
        <taxon>Hologalegina</taxon>
        <taxon>IRL clade</taxon>
        <taxon>Trifolieae</taxon>
        <taxon>Trifolium</taxon>
    </lineage>
</organism>
<feature type="non-terminal residue" evidence="1">
    <location>
        <position position="26"/>
    </location>
</feature>
<evidence type="ECO:0000313" key="2">
    <source>
        <dbReference type="Proteomes" id="UP000265520"/>
    </source>
</evidence>
<comment type="caution">
    <text evidence="1">The sequence shown here is derived from an EMBL/GenBank/DDBJ whole genome shotgun (WGS) entry which is preliminary data.</text>
</comment>
<dbReference type="AlphaFoldDB" id="A0A392R914"/>
<keyword evidence="2" id="KW-1185">Reference proteome</keyword>
<dbReference type="EMBL" id="LXQA010198406">
    <property type="protein sequence ID" value="MCI32749.1"/>
    <property type="molecule type" value="Genomic_DNA"/>
</dbReference>